<evidence type="ECO:0000256" key="1">
    <source>
        <dbReference type="ARBA" id="ARBA00023015"/>
    </source>
</evidence>
<sequence length="329" mass="38206">MNEVLPEFTHTYYLTPEWRQKFVDDLGCTIVNENMYFPEEVASGSSCFLEINSDFSVVIVDSIMNVPLRFTRIPSEDDFWIVYYDLSDSVSKHVIDDVNHKIGYKSKLSFAIVDNKIKSTYLSTVGERFYTLRLFIRKSYLKTFFKDTEFEKDFKDVFDDKKNKMFFYGHIDSRSKVVLNDLKQQKIGNPNYEFLLKGAAFNLLGYLIERLNTKMPSMGTHLEKDIEAVMLSQQHLLSNLLIPFPGIEFLANIANMSPTKYRALYSSIFGMSPPLFFKIEKLLLAKELLESGSFKLISDVAYELGYNKTTYFSSIYKNYFGVLPNTVRK</sequence>
<dbReference type="Gene3D" id="1.10.10.60">
    <property type="entry name" value="Homeodomain-like"/>
    <property type="match status" value="1"/>
</dbReference>
<comment type="caution">
    <text evidence="5">The sequence shown here is derived from an EMBL/GenBank/DDBJ whole genome shotgun (WGS) entry which is preliminary data.</text>
</comment>
<dbReference type="EMBL" id="MUHA01000014">
    <property type="protein sequence ID" value="OXA99406.1"/>
    <property type="molecule type" value="Genomic_DNA"/>
</dbReference>
<proteinExistence type="predicted"/>
<dbReference type="InterPro" id="IPR053142">
    <property type="entry name" value="PchR_regulatory_protein"/>
</dbReference>
<dbReference type="InterPro" id="IPR020449">
    <property type="entry name" value="Tscrpt_reg_AraC-type_HTH"/>
</dbReference>
<dbReference type="InterPro" id="IPR018062">
    <property type="entry name" value="HTH_AraC-typ_CS"/>
</dbReference>
<dbReference type="PANTHER" id="PTHR47893">
    <property type="entry name" value="REGULATORY PROTEIN PCHR"/>
    <property type="match status" value="1"/>
</dbReference>
<organism evidence="5 6">
    <name type="scientific">Flavobacterium oncorhynchi</name>
    <dbReference type="NCBI Taxonomy" id="728056"/>
    <lineage>
        <taxon>Bacteria</taxon>
        <taxon>Pseudomonadati</taxon>
        <taxon>Bacteroidota</taxon>
        <taxon>Flavobacteriia</taxon>
        <taxon>Flavobacteriales</taxon>
        <taxon>Flavobacteriaceae</taxon>
        <taxon>Flavobacterium</taxon>
    </lineage>
</organism>
<protein>
    <recommendedName>
        <fullName evidence="4">HTH araC/xylS-type domain-containing protein</fullName>
    </recommendedName>
</protein>
<dbReference type="GO" id="GO:0043565">
    <property type="term" value="F:sequence-specific DNA binding"/>
    <property type="evidence" value="ECO:0007669"/>
    <property type="project" value="InterPro"/>
</dbReference>
<dbReference type="AlphaFoldDB" id="A0A226HZZ9"/>
<dbReference type="Pfam" id="PF12833">
    <property type="entry name" value="HTH_18"/>
    <property type="match status" value="1"/>
</dbReference>
<keyword evidence="6" id="KW-1185">Reference proteome</keyword>
<dbReference type="PROSITE" id="PS00041">
    <property type="entry name" value="HTH_ARAC_FAMILY_1"/>
    <property type="match status" value="1"/>
</dbReference>
<dbReference type="RefSeq" id="WP_089054408.1">
    <property type="nucleotide sequence ID" value="NZ_MUHA01000014.1"/>
</dbReference>
<dbReference type="Proteomes" id="UP000198336">
    <property type="component" value="Unassembled WGS sequence"/>
</dbReference>
<gene>
    <name evidence="5" type="ORF">B0A75_11390</name>
</gene>
<evidence type="ECO:0000259" key="4">
    <source>
        <dbReference type="PROSITE" id="PS01124"/>
    </source>
</evidence>
<keyword evidence="1" id="KW-0805">Transcription regulation</keyword>
<name>A0A226HZZ9_9FLAO</name>
<dbReference type="InterPro" id="IPR018060">
    <property type="entry name" value="HTH_AraC"/>
</dbReference>
<evidence type="ECO:0000256" key="2">
    <source>
        <dbReference type="ARBA" id="ARBA00023125"/>
    </source>
</evidence>
<dbReference type="PROSITE" id="PS01124">
    <property type="entry name" value="HTH_ARAC_FAMILY_2"/>
    <property type="match status" value="1"/>
</dbReference>
<accession>A0A226HZZ9</accession>
<keyword evidence="3" id="KW-0804">Transcription</keyword>
<dbReference type="SMART" id="SM00342">
    <property type="entry name" value="HTH_ARAC"/>
    <property type="match status" value="1"/>
</dbReference>
<evidence type="ECO:0000256" key="3">
    <source>
        <dbReference type="ARBA" id="ARBA00023163"/>
    </source>
</evidence>
<dbReference type="GO" id="GO:0003700">
    <property type="term" value="F:DNA-binding transcription factor activity"/>
    <property type="evidence" value="ECO:0007669"/>
    <property type="project" value="InterPro"/>
</dbReference>
<dbReference type="PRINTS" id="PR00032">
    <property type="entry name" value="HTHARAC"/>
</dbReference>
<dbReference type="InterPro" id="IPR009057">
    <property type="entry name" value="Homeodomain-like_sf"/>
</dbReference>
<evidence type="ECO:0000313" key="5">
    <source>
        <dbReference type="EMBL" id="OXA99406.1"/>
    </source>
</evidence>
<evidence type="ECO:0000313" key="6">
    <source>
        <dbReference type="Proteomes" id="UP000198336"/>
    </source>
</evidence>
<dbReference type="PANTHER" id="PTHR47893:SF1">
    <property type="entry name" value="REGULATORY PROTEIN PCHR"/>
    <property type="match status" value="1"/>
</dbReference>
<reference evidence="5 6" key="1">
    <citation type="submission" date="2016-11" db="EMBL/GenBank/DDBJ databases">
        <title>Whole genomes of Flavobacteriaceae.</title>
        <authorList>
            <person name="Stine C."/>
            <person name="Li C."/>
            <person name="Tadesse D."/>
        </authorList>
    </citation>
    <scope>NUCLEOTIDE SEQUENCE [LARGE SCALE GENOMIC DNA]</scope>
    <source>
        <strain evidence="5 6">CCUG 59446</strain>
    </source>
</reference>
<dbReference type="SUPFAM" id="SSF46689">
    <property type="entry name" value="Homeodomain-like"/>
    <property type="match status" value="1"/>
</dbReference>
<keyword evidence="2" id="KW-0238">DNA-binding</keyword>
<feature type="domain" description="HTH araC/xylS-type" evidence="4">
    <location>
        <begin position="226"/>
        <end position="329"/>
    </location>
</feature>